<dbReference type="InterPro" id="IPR011054">
    <property type="entry name" value="Rudment_hybrid_motif"/>
</dbReference>
<dbReference type="SUPFAM" id="SSF51246">
    <property type="entry name" value="Rudiment single hybrid motif"/>
    <property type="match status" value="1"/>
</dbReference>
<keyword evidence="2 5" id="KW-0547">Nucleotide-binding</keyword>
<evidence type="ECO:0000256" key="4">
    <source>
        <dbReference type="ARBA" id="ARBA00022840"/>
    </source>
</evidence>
<evidence type="ECO:0000256" key="5">
    <source>
        <dbReference type="HAMAP-Rule" id="MF_01928"/>
    </source>
</evidence>
<dbReference type="NCBIfam" id="NF004676">
    <property type="entry name" value="PRK06019.1-2"/>
    <property type="match status" value="1"/>
</dbReference>
<comment type="function">
    <text evidence="5">Catalyzes the ATP-dependent conversion of 5-aminoimidazole ribonucleotide (AIR) and HCO(3)(-) to N5-carboxyaminoimidazole ribonucleotide (N5-CAIR).</text>
</comment>
<protein>
    <recommendedName>
        <fullName evidence="5 6">N5-carboxyaminoimidazole ribonucleotide synthase</fullName>
        <shortName evidence="5 6">N5-CAIR synthase</shortName>
        <ecNumber evidence="5 6">6.3.4.18</ecNumber>
    </recommendedName>
    <alternativeName>
        <fullName evidence="5 6">5-(carboxyamino)imidazole ribonucleotide synthetase</fullName>
    </alternativeName>
</protein>
<dbReference type="HAMAP" id="MF_01928">
    <property type="entry name" value="PurK"/>
    <property type="match status" value="1"/>
</dbReference>
<dbReference type="Gene3D" id="3.30.470.20">
    <property type="entry name" value="ATP-grasp fold, B domain"/>
    <property type="match status" value="1"/>
</dbReference>
<dbReference type="GO" id="GO:0046872">
    <property type="term" value="F:metal ion binding"/>
    <property type="evidence" value="ECO:0007669"/>
    <property type="project" value="InterPro"/>
</dbReference>
<dbReference type="Pfam" id="PF22660">
    <property type="entry name" value="RS_preATP-grasp-like"/>
    <property type="match status" value="1"/>
</dbReference>
<dbReference type="PROSITE" id="PS50975">
    <property type="entry name" value="ATP_GRASP"/>
    <property type="match status" value="1"/>
</dbReference>
<dbReference type="FunFam" id="3.40.50.20:FF:000016">
    <property type="entry name" value="N5-carboxyaminoimidazole ribonucleotide synthase"/>
    <property type="match status" value="1"/>
</dbReference>
<dbReference type="InterPro" id="IPR040686">
    <property type="entry name" value="PurK_C"/>
</dbReference>
<evidence type="ECO:0000259" key="7">
    <source>
        <dbReference type="PROSITE" id="PS50975"/>
    </source>
</evidence>
<dbReference type="GO" id="GO:0005524">
    <property type="term" value="F:ATP binding"/>
    <property type="evidence" value="ECO:0007669"/>
    <property type="project" value="UniProtKB-UniRule"/>
</dbReference>
<dbReference type="EMBL" id="BJYE01000020">
    <property type="protein sequence ID" value="GEN57175.1"/>
    <property type="molecule type" value="Genomic_DNA"/>
</dbReference>
<dbReference type="Pfam" id="PF17769">
    <property type="entry name" value="PurK_C"/>
    <property type="match status" value="1"/>
</dbReference>
<feature type="domain" description="ATP-grasp" evidence="7">
    <location>
        <begin position="112"/>
        <end position="298"/>
    </location>
</feature>
<comment type="function">
    <text evidence="6">Catalyzes the ATP-dependent conversion of 5-aminoimidazole ribonucleotide (AIR) and HCO(3)- to N5-carboxyaminoimidazole ribonucleotide (N5-CAIR).</text>
</comment>
<feature type="binding site" evidence="5">
    <location>
        <position position="148"/>
    </location>
    <ligand>
        <name>ATP</name>
        <dbReference type="ChEBI" id="CHEBI:30616"/>
    </ligand>
</feature>
<feature type="binding site" evidence="5">
    <location>
        <position position="192"/>
    </location>
    <ligand>
        <name>ATP</name>
        <dbReference type="ChEBI" id="CHEBI:30616"/>
    </ligand>
</feature>
<feature type="binding site" evidence="5">
    <location>
        <position position="215"/>
    </location>
    <ligand>
        <name>ATP</name>
        <dbReference type="ChEBI" id="CHEBI:30616"/>
    </ligand>
</feature>
<feature type="binding site" evidence="5">
    <location>
        <begin position="153"/>
        <end position="159"/>
    </location>
    <ligand>
        <name>ATP</name>
        <dbReference type="ChEBI" id="CHEBI:30616"/>
    </ligand>
</feature>
<evidence type="ECO:0000313" key="9">
    <source>
        <dbReference type="Proteomes" id="UP000321400"/>
    </source>
</evidence>
<keyword evidence="4 5" id="KW-0067">ATP-binding</keyword>
<dbReference type="InterPro" id="IPR003135">
    <property type="entry name" value="ATP-grasp_carboxylate-amine"/>
</dbReference>
<comment type="caution">
    <text evidence="8">The sequence shown here is derived from an EMBL/GenBank/DDBJ whole genome shotgun (WGS) entry which is preliminary data.</text>
</comment>
<reference evidence="8 9" key="1">
    <citation type="submission" date="2019-07" db="EMBL/GenBank/DDBJ databases">
        <title>Whole genome shotgun sequence of Halolactibacillus alkaliphilus NBRC 103919.</title>
        <authorList>
            <person name="Hosoyama A."/>
            <person name="Uohara A."/>
            <person name="Ohji S."/>
            <person name="Ichikawa N."/>
        </authorList>
    </citation>
    <scope>NUCLEOTIDE SEQUENCE [LARGE SCALE GENOMIC DNA]</scope>
    <source>
        <strain evidence="8 9">NBRC 103919</strain>
    </source>
</reference>
<name>A0A511X2L0_9BACI</name>
<dbReference type="InterPro" id="IPR054350">
    <property type="entry name" value="PurT/PurK_preATP-grasp"/>
</dbReference>
<keyword evidence="9" id="KW-1185">Reference proteome</keyword>
<evidence type="ECO:0000256" key="1">
    <source>
        <dbReference type="ARBA" id="ARBA00022598"/>
    </source>
</evidence>
<dbReference type="SUPFAM" id="SSF52440">
    <property type="entry name" value="PreATP-grasp domain"/>
    <property type="match status" value="1"/>
</dbReference>
<dbReference type="NCBIfam" id="NF004675">
    <property type="entry name" value="PRK06019.1-1"/>
    <property type="match status" value="1"/>
</dbReference>
<dbReference type="Gene3D" id="3.30.1490.20">
    <property type="entry name" value="ATP-grasp fold, A domain"/>
    <property type="match status" value="1"/>
</dbReference>
<evidence type="ECO:0000256" key="6">
    <source>
        <dbReference type="RuleBase" id="RU361200"/>
    </source>
</evidence>
<evidence type="ECO:0000256" key="3">
    <source>
        <dbReference type="ARBA" id="ARBA00022755"/>
    </source>
</evidence>
<comment type="subunit">
    <text evidence="5 6">Homodimer.</text>
</comment>
<keyword evidence="1 5" id="KW-0436">Ligase</keyword>
<dbReference type="InterPro" id="IPR016185">
    <property type="entry name" value="PreATP-grasp_dom_sf"/>
</dbReference>
<organism evidence="8 9">
    <name type="scientific">Halolactibacillus alkaliphilus</name>
    <dbReference type="NCBI Taxonomy" id="442899"/>
    <lineage>
        <taxon>Bacteria</taxon>
        <taxon>Bacillati</taxon>
        <taxon>Bacillota</taxon>
        <taxon>Bacilli</taxon>
        <taxon>Bacillales</taxon>
        <taxon>Bacillaceae</taxon>
        <taxon>Halolactibacillus</taxon>
    </lineage>
</organism>
<dbReference type="GO" id="GO:0004638">
    <property type="term" value="F:phosphoribosylaminoimidazole carboxylase activity"/>
    <property type="evidence" value="ECO:0007669"/>
    <property type="project" value="InterPro"/>
</dbReference>
<dbReference type="NCBIfam" id="NF004679">
    <property type="entry name" value="PRK06019.1-5"/>
    <property type="match status" value="1"/>
</dbReference>
<gene>
    <name evidence="5 6 8" type="primary">purK</name>
    <name evidence="8" type="ORF">HAL01_16390</name>
</gene>
<evidence type="ECO:0000256" key="2">
    <source>
        <dbReference type="ARBA" id="ARBA00022741"/>
    </source>
</evidence>
<feature type="binding site" evidence="5">
    <location>
        <position position="108"/>
    </location>
    <ligand>
        <name>ATP</name>
        <dbReference type="ChEBI" id="CHEBI:30616"/>
    </ligand>
</feature>
<feature type="binding site" evidence="5">
    <location>
        <begin position="184"/>
        <end position="187"/>
    </location>
    <ligand>
        <name>ATP</name>
        <dbReference type="ChEBI" id="CHEBI:30616"/>
    </ligand>
</feature>
<comment type="catalytic activity">
    <reaction evidence="5 6">
        <text>5-amino-1-(5-phospho-beta-D-ribosyl)imidazole + hydrogencarbonate + ATP = 5-carboxyamino-1-(5-phospho-D-ribosyl)imidazole + ADP + phosphate + 2 H(+)</text>
        <dbReference type="Rhea" id="RHEA:19317"/>
        <dbReference type="ChEBI" id="CHEBI:15378"/>
        <dbReference type="ChEBI" id="CHEBI:17544"/>
        <dbReference type="ChEBI" id="CHEBI:30616"/>
        <dbReference type="ChEBI" id="CHEBI:43474"/>
        <dbReference type="ChEBI" id="CHEBI:58730"/>
        <dbReference type="ChEBI" id="CHEBI:137981"/>
        <dbReference type="ChEBI" id="CHEBI:456216"/>
        <dbReference type="EC" id="6.3.4.18"/>
    </reaction>
</comment>
<dbReference type="InterPro" id="IPR005875">
    <property type="entry name" value="PurK"/>
</dbReference>
<accession>A0A511X2L0</accession>
<feature type="binding site" evidence="5">
    <location>
        <begin position="268"/>
        <end position="269"/>
    </location>
    <ligand>
        <name>ATP</name>
        <dbReference type="ChEBI" id="CHEBI:30616"/>
    </ligand>
</feature>
<comment type="pathway">
    <text evidence="5 6">Purine metabolism; IMP biosynthesis via de novo pathway; 5-amino-1-(5-phospho-D-ribosyl)imidazole-4-carboxylate from 5-amino-1-(5-phospho-D-ribosyl)imidazole (N5-CAIR route): step 1/2.</text>
</comment>
<proteinExistence type="inferred from homology"/>
<dbReference type="EC" id="6.3.4.18" evidence="5 6"/>
<sequence>MPKTSLLYGKTIGIIGGGQLGRMMATTARHMGYRLIVLDPTPDCPAAQLADHHIIADYDDLEAIKQLRAVSDVVTYEFENIDLEAARYLEKEGVLPQGAKSLEITQDREKEKQAMIDSRQPVSPFQIVDSEQALSEAVEAIGLPAVVKTCRGGYDGKGQVKVKTHADLAAVKRLLKESGRLIYEAFVSFDCEISVVFTRSVEGDMCYFPIGENVHRDHILHTTTVPANVPETVQVKAKQAAKEIAETIGVVGTFTLELFVKGQDIYVNELAPRPHNSGHYTIEACNVSQFEQHIRAIVGLPLLPVYFHGASQMINLLGDNLDQYFKHPELLTDVHIHMYGKDEIKVKRKVGHLTVVAESTEALERKLANLHKKTM</sequence>
<comment type="similarity">
    <text evidence="5 6">Belongs to the PurK/PurT family.</text>
</comment>
<dbReference type="SUPFAM" id="SSF56059">
    <property type="entry name" value="Glutathione synthetase ATP-binding domain-like"/>
    <property type="match status" value="1"/>
</dbReference>
<dbReference type="GO" id="GO:0005829">
    <property type="term" value="C:cytosol"/>
    <property type="evidence" value="ECO:0007669"/>
    <property type="project" value="TreeGrafter"/>
</dbReference>
<keyword evidence="3 5" id="KW-0658">Purine biosynthesis</keyword>
<dbReference type="Proteomes" id="UP000321400">
    <property type="component" value="Unassembled WGS sequence"/>
</dbReference>
<dbReference type="UniPathway" id="UPA00074">
    <property type="reaction ID" value="UER00942"/>
</dbReference>
<dbReference type="InterPro" id="IPR013815">
    <property type="entry name" value="ATP_grasp_subdomain_1"/>
</dbReference>
<dbReference type="GO" id="GO:0006189">
    <property type="term" value="P:'de novo' IMP biosynthetic process"/>
    <property type="evidence" value="ECO:0007669"/>
    <property type="project" value="UniProtKB-UniRule"/>
</dbReference>
<dbReference type="InterPro" id="IPR011761">
    <property type="entry name" value="ATP-grasp"/>
</dbReference>
<dbReference type="STRING" id="442899.SAMN05720591_1219"/>
<dbReference type="Pfam" id="PF02222">
    <property type="entry name" value="ATP-grasp"/>
    <property type="match status" value="1"/>
</dbReference>
<dbReference type="Gene3D" id="3.40.50.20">
    <property type="match status" value="1"/>
</dbReference>
<dbReference type="NCBIfam" id="TIGR01161">
    <property type="entry name" value="purK"/>
    <property type="match status" value="1"/>
</dbReference>
<dbReference type="PANTHER" id="PTHR11609:SF5">
    <property type="entry name" value="PHOSPHORIBOSYLAMINOIMIDAZOLE CARBOXYLASE"/>
    <property type="match status" value="1"/>
</dbReference>
<dbReference type="RefSeq" id="WP_229675546.1">
    <property type="nucleotide sequence ID" value="NZ_BJYE01000020.1"/>
</dbReference>
<dbReference type="AlphaFoldDB" id="A0A511X2L0"/>
<dbReference type="PANTHER" id="PTHR11609">
    <property type="entry name" value="PURINE BIOSYNTHESIS PROTEIN 6/7, PUR6/7"/>
    <property type="match status" value="1"/>
</dbReference>
<evidence type="ECO:0000313" key="8">
    <source>
        <dbReference type="EMBL" id="GEN57175.1"/>
    </source>
</evidence>
<dbReference type="GO" id="GO:0034028">
    <property type="term" value="F:5-(carboxyamino)imidazole ribonucleotide synthase activity"/>
    <property type="evidence" value="ECO:0007669"/>
    <property type="project" value="UniProtKB-UniRule"/>
</dbReference>